<comment type="caution">
    <text evidence="2">The sequence shown here is derived from an EMBL/GenBank/DDBJ whole genome shotgun (WGS) entry which is preliminary data.</text>
</comment>
<evidence type="ECO:0000259" key="1">
    <source>
        <dbReference type="PROSITE" id="PS50994"/>
    </source>
</evidence>
<dbReference type="GO" id="GO:0015074">
    <property type="term" value="P:DNA integration"/>
    <property type="evidence" value="ECO:0007669"/>
    <property type="project" value="InterPro"/>
</dbReference>
<accession>A0AA40S644</accession>
<keyword evidence="3" id="KW-1185">Reference proteome</keyword>
<dbReference type="InterPro" id="IPR001584">
    <property type="entry name" value="Integrase_cat-core"/>
</dbReference>
<name>A0AA40S644_9HYPH</name>
<feature type="domain" description="Integrase catalytic" evidence="1">
    <location>
        <begin position="1"/>
        <end position="95"/>
    </location>
</feature>
<dbReference type="GO" id="GO:0003676">
    <property type="term" value="F:nucleic acid binding"/>
    <property type="evidence" value="ECO:0007669"/>
    <property type="project" value="InterPro"/>
</dbReference>
<dbReference type="SUPFAM" id="SSF53098">
    <property type="entry name" value="Ribonuclease H-like"/>
    <property type="match status" value="1"/>
</dbReference>
<dbReference type="PANTHER" id="PTHR47515">
    <property type="entry name" value="LOW CALCIUM RESPONSE LOCUS PROTEIN T"/>
    <property type="match status" value="1"/>
</dbReference>
<sequence>MPQQPNQRWSLDFVSDTLDDGRRFRLLVVADDGTRECLALVIDTSLSGQRVARELDRIIAVRGEPLMIVSDNVLRSEEGRLAGQQVSVREHALAA</sequence>
<gene>
    <name evidence="2" type="ORF">HNR51_004313</name>
</gene>
<dbReference type="PANTHER" id="PTHR47515:SF1">
    <property type="entry name" value="BLR2054 PROTEIN"/>
    <property type="match status" value="1"/>
</dbReference>
<dbReference type="InterPro" id="IPR012337">
    <property type="entry name" value="RNaseH-like_sf"/>
</dbReference>
<dbReference type="AlphaFoldDB" id="A0AA40S644"/>
<proteinExistence type="predicted"/>
<dbReference type="Pfam" id="PF00665">
    <property type="entry name" value="rve"/>
    <property type="match status" value="1"/>
</dbReference>
<dbReference type="PROSITE" id="PS50994">
    <property type="entry name" value="INTEGRASE"/>
    <property type="match status" value="1"/>
</dbReference>
<organism evidence="2 3">
    <name type="scientific">Methylorubrum thiocyanatum</name>
    <dbReference type="NCBI Taxonomy" id="47958"/>
    <lineage>
        <taxon>Bacteria</taxon>
        <taxon>Pseudomonadati</taxon>
        <taxon>Pseudomonadota</taxon>
        <taxon>Alphaproteobacteria</taxon>
        <taxon>Hyphomicrobiales</taxon>
        <taxon>Methylobacteriaceae</taxon>
        <taxon>Methylorubrum</taxon>
    </lineage>
</organism>
<dbReference type="InterPro" id="IPR036397">
    <property type="entry name" value="RNaseH_sf"/>
</dbReference>
<evidence type="ECO:0000313" key="3">
    <source>
        <dbReference type="Proteomes" id="UP000543554"/>
    </source>
</evidence>
<reference evidence="2 3" key="1">
    <citation type="submission" date="2020-08" db="EMBL/GenBank/DDBJ databases">
        <title>Genomic Encyclopedia of Type Strains, Phase IV (KMG-IV): sequencing the most valuable type-strain genomes for metagenomic binning, comparative biology and taxonomic classification.</title>
        <authorList>
            <person name="Goeker M."/>
        </authorList>
    </citation>
    <scope>NUCLEOTIDE SEQUENCE [LARGE SCALE GENOMIC DNA]</scope>
    <source>
        <strain evidence="2 3">DSM 11490</strain>
    </source>
</reference>
<protein>
    <submittedName>
        <fullName evidence="2">Transposase</fullName>
    </submittedName>
</protein>
<dbReference type="EMBL" id="JACJIB010000008">
    <property type="protein sequence ID" value="MBA8915213.1"/>
    <property type="molecule type" value="Genomic_DNA"/>
</dbReference>
<dbReference type="Gene3D" id="3.30.420.10">
    <property type="entry name" value="Ribonuclease H-like superfamily/Ribonuclease H"/>
    <property type="match status" value="1"/>
</dbReference>
<dbReference type="Proteomes" id="UP000543554">
    <property type="component" value="Unassembled WGS sequence"/>
</dbReference>
<evidence type="ECO:0000313" key="2">
    <source>
        <dbReference type="EMBL" id="MBA8915213.1"/>
    </source>
</evidence>